<dbReference type="PANTHER" id="PTHR31147">
    <property type="entry name" value="ACYL TRANSFERASE 4"/>
    <property type="match status" value="1"/>
</dbReference>
<dbReference type="Proteomes" id="UP001314170">
    <property type="component" value="Unassembled WGS sequence"/>
</dbReference>
<dbReference type="InterPro" id="IPR023213">
    <property type="entry name" value="CAT-like_dom_sf"/>
</dbReference>
<dbReference type="Pfam" id="PF02458">
    <property type="entry name" value="Transferase"/>
    <property type="match status" value="1"/>
</dbReference>
<dbReference type="EMBL" id="CAWUPB010001199">
    <property type="protein sequence ID" value="CAK7357358.1"/>
    <property type="molecule type" value="Genomic_DNA"/>
</dbReference>
<dbReference type="AlphaFoldDB" id="A0AAV1SW26"/>
<dbReference type="PANTHER" id="PTHR31147:SF66">
    <property type="entry name" value="OS05G0315700 PROTEIN"/>
    <property type="match status" value="1"/>
</dbReference>
<evidence type="ECO:0000313" key="4">
    <source>
        <dbReference type="Proteomes" id="UP001314170"/>
    </source>
</evidence>
<keyword evidence="4" id="KW-1185">Reference proteome</keyword>
<comment type="similarity">
    <text evidence="1">Belongs to the plant acyltransferase family.</text>
</comment>
<proteinExistence type="inferred from homology"/>
<evidence type="ECO:0000313" key="3">
    <source>
        <dbReference type="EMBL" id="CAK7357358.1"/>
    </source>
</evidence>
<protein>
    <submittedName>
        <fullName evidence="3">Uncharacterized protein</fullName>
    </submittedName>
</protein>
<gene>
    <name evidence="3" type="ORF">DCAF_LOCUS27645</name>
</gene>
<evidence type="ECO:0000256" key="1">
    <source>
        <dbReference type="ARBA" id="ARBA00009861"/>
    </source>
</evidence>
<keyword evidence="2" id="KW-0808">Transferase</keyword>
<reference evidence="3 4" key="1">
    <citation type="submission" date="2024-01" db="EMBL/GenBank/DDBJ databases">
        <authorList>
            <person name="Waweru B."/>
        </authorList>
    </citation>
    <scope>NUCLEOTIDE SEQUENCE [LARGE SCALE GENOMIC DNA]</scope>
</reference>
<name>A0AAV1SW26_9ROSI</name>
<accession>A0AAV1SW26</accession>
<comment type="caution">
    <text evidence="3">The sequence shown here is derived from an EMBL/GenBank/DDBJ whole genome shotgun (WGS) entry which is preliminary data.</text>
</comment>
<evidence type="ECO:0000256" key="2">
    <source>
        <dbReference type="ARBA" id="ARBA00022679"/>
    </source>
</evidence>
<dbReference type="InterPro" id="IPR050898">
    <property type="entry name" value="Plant_acyltransferase"/>
</dbReference>
<dbReference type="GO" id="GO:0016740">
    <property type="term" value="F:transferase activity"/>
    <property type="evidence" value="ECO:0007669"/>
    <property type="project" value="UniProtKB-KW"/>
</dbReference>
<sequence length="425" mass="47226">MATLNASFEFTVQRCEPELVAPAKPTPREIKQLSDIDHQISLQYHAPFVQIFAHSPSMQGADPAKVIREALAQALVFYYPFAGRMREGPDKKLIVDCTGEGVLFIEAEADVTLEQFGDPIKPPIPCFDELLHNVPGSDGMLNSPLLLFQVTRLKCGGFIVANRFNHAICDGIGIVNFLICVGEMARGANAPSILPVWQREVLNARDPPCITYTHKEYVVVDEDHVPDAKGKALESESLVHRSFYLGAEELSNVGRLFPSHLQPSTKFEMLTACIWKCYAIASESPNPNEELFFQVTVNARTKFNPPIPKGYYGNVVAMPVSTTTVGNLCSNSLGYALELVRKAKFEVNEEYMKSLADLIAIKRGQLKSVQPYELTDLRHIGYDQVDYGWGEAVYSGTPNAWPYDNILGAATYYVPFKTKKGRLVL</sequence>
<dbReference type="Gene3D" id="3.30.559.10">
    <property type="entry name" value="Chloramphenicol acetyltransferase-like domain"/>
    <property type="match status" value="2"/>
</dbReference>
<organism evidence="3 4">
    <name type="scientific">Dovyalis caffra</name>
    <dbReference type="NCBI Taxonomy" id="77055"/>
    <lineage>
        <taxon>Eukaryota</taxon>
        <taxon>Viridiplantae</taxon>
        <taxon>Streptophyta</taxon>
        <taxon>Embryophyta</taxon>
        <taxon>Tracheophyta</taxon>
        <taxon>Spermatophyta</taxon>
        <taxon>Magnoliopsida</taxon>
        <taxon>eudicotyledons</taxon>
        <taxon>Gunneridae</taxon>
        <taxon>Pentapetalae</taxon>
        <taxon>rosids</taxon>
        <taxon>fabids</taxon>
        <taxon>Malpighiales</taxon>
        <taxon>Salicaceae</taxon>
        <taxon>Flacourtieae</taxon>
        <taxon>Dovyalis</taxon>
    </lineage>
</organism>